<sequence length="96" mass="10452">MFSLSSGGDSRMEAGRCRNQPRRLSDGAASRPSSHFRPTESTAALAGDGEGRQQRDHRGSRPESKAALGPRFKTILGRDSPHKTVPARGNTLWLNH</sequence>
<evidence type="ECO:0000256" key="1">
    <source>
        <dbReference type="SAM" id="MobiDB-lite"/>
    </source>
</evidence>
<dbReference type="Proteomes" id="UP000188354">
    <property type="component" value="Unassembled WGS sequence"/>
</dbReference>
<dbReference type="Gramene" id="OIW21078">
    <property type="protein sequence ID" value="OIW21078"/>
    <property type="gene ID" value="TanjilG_28527"/>
</dbReference>
<name>A0A394DCS4_LUPAN</name>
<reference evidence="2 3" key="1">
    <citation type="journal article" date="2017" name="Plant Biotechnol. J.">
        <title>A comprehensive draft genome sequence for lupin (Lupinus angustifolius), an emerging health food: insights into plant-microbe interactions and legume evolution.</title>
        <authorList>
            <person name="Hane J.K."/>
            <person name="Ming Y."/>
            <person name="Kamphuis L.G."/>
            <person name="Nelson M.N."/>
            <person name="Garg G."/>
            <person name="Atkins C.A."/>
            <person name="Bayer P.E."/>
            <person name="Bravo A."/>
            <person name="Bringans S."/>
            <person name="Cannon S."/>
            <person name="Edwards D."/>
            <person name="Foley R."/>
            <person name="Gao L.L."/>
            <person name="Harrison M.J."/>
            <person name="Huang W."/>
            <person name="Hurgobin B."/>
            <person name="Li S."/>
            <person name="Liu C.W."/>
            <person name="McGrath A."/>
            <person name="Morahan G."/>
            <person name="Murray J."/>
            <person name="Weller J."/>
            <person name="Jian J."/>
            <person name="Singh K.B."/>
        </authorList>
    </citation>
    <scope>NUCLEOTIDE SEQUENCE [LARGE SCALE GENOMIC DNA]</scope>
    <source>
        <strain evidence="3">cv. Tanjil</strain>
        <tissue evidence="2">Whole plant</tissue>
    </source>
</reference>
<accession>A0A394DCS4</accession>
<protein>
    <submittedName>
        <fullName evidence="2">Uncharacterized protein</fullName>
    </submittedName>
</protein>
<organism evidence="2 3">
    <name type="scientific">Lupinus angustifolius</name>
    <name type="common">Narrow-leaved blue lupine</name>
    <dbReference type="NCBI Taxonomy" id="3871"/>
    <lineage>
        <taxon>Eukaryota</taxon>
        <taxon>Viridiplantae</taxon>
        <taxon>Streptophyta</taxon>
        <taxon>Embryophyta</taxon>
        <taxon>Tracheophyta</taxon>
        <taxon>Spermatophyta</taxon>
        <taxon>Magnoliopsida</taxon>
        <taxon>eudicotyledons</taxon>
        <taxon>Gunneridae</taxon>
        <taxon>Pentapetalae</taxon>
        <taxon>rosids</taxon>
        <taxon>fabids</taxon>
        <taxon>Fabales</taxon>
        <taxon>Fabaceae</taxon>
        <taxon>Papilionoideae</taxon>
        <taxon>50 kb inversion clade</taxon>
        <taxon>genistoids sensu lato</taxon>
        <taxon>core genistoids</taxon>
        <taxon>Genisteae</taxon>
        <taxon>Lupinus</taxon>
    </lineage>
</organism>
<dbReference type="EMBL" id="MLAU01018731">
    <property type="protein sequence ID" value="OIW21078.1"/>
    <property type="molecule type" value="Genomic_DNA"/>
</dbReference>
<gene>
    <name evidence="2" type="ORF">TanjilG_28527</name>
</gene>
<keyword evidence="3" id="KW-1185">Reference proteome</keyword>
<evidence type="ECO:0000313" key="3">
    <source>
        <dbReference type="Proteomes" id="UP000188354"/>
    </source>
</evidence>
<dbReference type="AlphaFoldDB" id="A0A394DCS4"/>
<proteinExistence type="predicted"/>
<feature type="compositionally biased region" description="Basic and acidic residues" evidence="1">
    <location>
        <begin position="49"/>
        <end position="64"/>
    </location>
</feature>
<evidence type="ECO:0000313" key="2">
    <source>
        <dbReference type="EMBL" id="OIW21078.1"/>
    </source>
</evidence>
<feature type="region of interest" description="Disordered" evidence="1">
    <location>
        <begin position="1"/>
        <end position="96"/>
    </location>
</feature>
<comment type="caution">
    <text evidence="2">The sequence shown here is derived from an EMBL/GenBank/DDBJ whole genome shotgun (WGS) entry which is preliminary data.</text>
</comment>